<evidence type="ECO:0000313" key="1">
    <source>
        <dbReference type="EMBL" id="KAG8196790.1"/>
    </source>
</evidence>
<protein>
    <submittedName>
        <fullName evidence="1">Uncharacterized protein</fullName>
    </submittedName>
</protein>
<evidence type="ECO:0000313" key="2">
    <source>
        <dbReference type="Proteomes" id="UP000827092"/>
    </source>
</evidence>
<proteinExistence type="predicted"/>
<dbReference type="Proteomes" id="UP000827092">
    <property type="component" value="Unassembled WGS sequence"/>
</dbReference>
<dbReference type="EMBL" id="JAFNEN010000063">
    <property type="protein sequence ID" value="KAG8196790.1"/>
    <property type="molecule type" value="Genomic_DNA"/>
</dbReference>
<name>A0AAV6VL51_9ARAC</name>
<keyword evidence="2" id="KW-1185">Reference proteome</keyword>
<accession>A0AAV6VL51</accession>
<reference evidence="1 2" key="1">
    <citation type="journal article" date="2022" name="Nat. Ecol. Evol.">
        <title>A masculinizing supergene underlies an exaggerated male reproductive morph in a spider.</title>
        <authorList>
            <person name="Hendrickx F."/>
            <person name="De Corte Z."/>
            <person name="Sonet G."/>
            <person name="Van Belleghem S.M."/>
            <person name="Kostlbacher S."/>
            <person name="Vangestel C."/>
        </authorList>
    </citation>
    <scope>NUCLEOTIDE SEQUENCE [LARGE SCALE GENOMIC DNA]</scope>
    <source>
        <strain evidence="1">W744_W776</strain>
    </source>
</reference>
<comment type="caution">
    <text evidence="1">The sequence shown here is derived from an EMBL/GenBank/DDBJ whole genome shotgun (WGS) entry which is preliminary data.</text>
</comment>
<sequence>MAKKVTDIDWKSHDIYEDGVSSSRIVTRSQTALLRIENSKSNLDLFANPSKHQPPGQPHLIEVLKGKYGAVPRTIITRNFGEYIKLDKDLEKKLDTYKQYKPAKNGKVKIKKEKTAEK</sequence>
<organism evidence="1 2">
    <name type="scientific">Oedothorax gibbosus</name>
    <dbReference type="NCBI Taxonomy" id="931172"/>
    <lineage>
        <taxon>Eukaryota</taxon>
        <taxon>Metazoa</taxon>
        <taxon>Ecdysozoa</taxon>
        <taxon>Arthropoda</taxon>
        <taxon>Chelicerata</taxon>
        <taxon>Arachnida</taxon>
        <taxon>Araneae</taxon>
        <taxon>Araneomorphae</taxon>
        <taxon>Entelegynae</taxon>
        <taxon>Araneoidea</taxon>
        <taxon>Linyphiidae</taxon>
        <taxon>Erigoninae</taxon>
        <taxon>Oedothorax</taxon>
    </lineage>
</organism>
<dbReference type="AlphaFoldDB" id="A0AAV6VL51"/>
<gene>
    <name evidence="1" type="ORF">JTE90_027511</name>
</gene>